<dbReference type="GO" id="GO:0000976">
    <property type="term" value="F:transcription cis-regulatory region binding"/>
    <property type="evidence" value="ECO:0007669"/>
    <property type="project" value="TreeGrafter"/>
</dbReference>
<evidence type="ECO:0000256" key="3">
    <source>
        <dbReference type="ARBA" id="ARBA00023015"/>
    </source>
</evidence>
<dbReference type="CDD" id="cd17536">
    <property type="entry name" value="REC_YesN-like"/>
    <property type="match status" value="1"/>
</dbReference>
<dbReference type="InterPro" id="IPR001867">
    <property type="entry name" value="OmpR/PhoB-type_DNA-bd"/>
</dbReference>
<evidence type="ECO:0000256" key="4">
    <source>
        <dbReference type="ARBA" id="ARBA00023125"/>
    </source>
</evidence>
<dbReference type="AlphaFoldDB" id="A0A1Y0HK89"/>
<feature type="DNA-binding region" description="OmpR/PhoB-type" evidence="7">
    <location>
        <begin position="135"/>
        <end position="236"/>
    </location>
</feature>
<gene>
    <name evidence="10" type="ORF">Sdiek1_0819</name>
</gene>
<dbReference type="InterPro" id="IPR039420">
    <property type="entry name" value="WalR-like"/>
</dbReference>
<organism evidence="10 11">
    <name type="scientific">Sulfurospirillum diekertiae</name>
    <dbReference type="NCBI Taxonomy" id="1854492"/>
    <lineage>
        <taxon>Bacteria</taxon>
        <taxon>Pseudomonadati</taxon>
        <taxon>Campylobacterota</taxon>
        <taxon>Epsilonproteobacteria</taxon>
        <taxon>Campylobacterales</taxon>
        <taxon>Sulfurospirillaceae</taxon>
        <taxon>Sulfurospirillum</taxon>
    </lineage>
</organism>
<accession>A0A1Y0HK89</accession>
<proteinExistence type="predicted"/>
<keyword evidence="4 7" id="KW-0238">DNA-binding</keyword>
<keyword evidence="5" id="KW-0804">Transcription</keyword>
<dbReference type="GO" id="GO:0005829">
    <property type="term" value="C:cytosol"/>
    <property type="evidence" value="ECO:0007669"/>
    <property type="project" value="TreeGrafter"/>
</dbReference>
<dbReference type="PROSITE" id="PS50110">
    <property type="entry name" value="RESPONSE_REGULATORY"/>
    <property type="match status" value="1"/>
</dbReference>
<dbReference type="PROSITE" id="PS51755">
    <property type="entry name" value="OMPR_PHOB"/>
    <property type="match status" value="1"/>
</dbReference>
<dbReference type="SUPFAM" id="SSF52172">
    <property type="entry name" value="CheY-like"/>
    <property type="match status" value="1"/>
</dbReference>
<sequence length="237" mass="27213">MPSYHVDSDFSLQTTLKSLHILYIEDETSIRTTITKVLRYFSEHVLSLESAEEAMNIYQEYKPDIIICDINLPGMSGIDFVKWVRQCDDKSQIFLLTAYTDKTYLLEAIKLSLVDYLTKPIDFNMLEKTLKEAARKVVQYKTLNVTFTTGAVYCYQQRCINVQGKIHPLTAKEVKLLDLLITNKNRMTSKEELQTTLWEDDMGSESAFKSLVNKLRTKIGKEAIDNISGVGYRILLA</sequence>
<dbReference type="PANTHER" id="PTHR48111:SF1">
    <property type="entry name" value="TWO-COMPONENT RESPONSE REGULATOR ORR33"/>
    <property type="match status" value="1"/>
</dbReference>
<dbReference type="GO" id="GO:0032993">
    <property type="term" value="C:protein-DNA complex"/>
    <property type="evidence" value="ECO:0007669"/>
    <property type="project" value="TreeGrafter"/>
</dbReference>
<dbReference type="OrthoDB" id="5349253at2"/>
<evidence type="ECO:0000313" key="10">
    <source>
        <dbReference type="EMBL" id="ARU47986.1"/>
    </source>
</evidence>
<dbReference type="InterPro" id="IPR001789">
    <property type="entry name" value="Sig_transdc_resp-reg_receiver"/>
</dbReference>
<keyword evidence="3" id="KW-0805">Transcription regulation</keyword>
<evidence type="ECO:0000256" key="7">
    <source>
        <dbReference type="PROSITE-ProRule" id="PRU01091"/>
    </source>
</evidence>
<evidence type="ECO:0000259" key="8">
    <source>
        <dbReference type="PROSITE" id="PS50110"/>
    </source>
</evidence>
<dbReference type="SMART" id="SM00448">
    <property type="entry name" value="REC"/>
    <property type="match status" value="1"/>
</dbReference>
<evidence type="ECO:0000256" key="5">
    <source>
        <dbReference type="ARBA" id="ARBA00023163"/>
    </source>
</evidence>
<dbReference type="InterPro" id="IPR011006">
    <property type="entry name" value="CheY-like_superfamily"/>
</dbReference>
<dbReference type="RefSeq" id="WP_087438006.1">
    <property type="nucleotide sequence ID" value="NZ_CP021416.1"/>
</dbReference>
<feature type="domain" description="OmpR/PhoB-type" evidence="9">
    <location>
        <begin position="135"/>
        <end position="236"/>
    </location>
</feature>
<dbReference type="Pfam" id="PF00072">
    <property type="entry name" value="Response_reg"/>
    <property type="match status" value="1"/>
</dbReference>
<feature type="domain" description="Response regulatory" evidence="8">
    <location>
        <begin position="20"/>
        <end position="134"/>
    </location>
</feature>
<evidence type="ECO:0000256" key="2">
    <source>
        <dbReference type="ARBA" id="ARBA00023012"/>
    </source>
</evidence>
<protein>
    <submittedName>
        <fullName evidence="10">Transcriptional regulatory protein AfsQ1</fullName>
    </submittedName>
</protein>
<evidence type="ECO:0000313" key="11">
    <source>
        <dbReference type="Proteomes" id="UP000196005"/>
    </source>
</evidence>
<feature type="modified residue" description="4-aspartylphosphate" evidence="6">
    <location>
        <position position="69"/>
    </location>
</feature>
<keyword evidence="11" id="KW-1185">Reference proteome</keyword>
<keyword evidence="2" id="KW-0902">Two-component regulatory system</keyword>
<evidence type="ECO:0000259" key="9">
    <source>
        <dbReference type="PROSITE" id="PS51755"/>
    </source>
</evidence>
<dbReference type="GO" id="GO:0000156">
    <property type="term" value="F:phosphorelay response regulator activity"/>
    <property type="evidence" value="ECO:0007669"/>
    <property type="project" value="TreeGrafter"/>
</dbReference>
<dbReference type="GO" id="GO:0006355">
    <property type="term" value="P:regulation of DNA-templated transcription"/>
    <property type="evidence" value="ECO:0007669"/>
    <property type="project" value="InterPro"/>
</dbReference>
<dbReference type="Gene3D" id="1.10.10.10">
    <property type="entry name" value="Winged helix-like DNA-binding domain superfamily/Winged helix DNA-binding domain"/>
    <property type="match status" value="1"/>
</dbReference>
<dbReference type="CDD" id="cd00383">
    <property type="entry name" value="trans_reg_C"/>
    <property type="match status" value="1"/>
</dbReference>
<dbReference type="Pfam" id="PF00486">
    <property type="entry name" value="Trans_reg_C"/>
    <property type="match status" value="1"/>
</dbReference>
<dbReference type="SMART" id="SM00862">
    <property type="entry name" value="Trans_reg_C"/>
    <property type="match status" value="1"/>
</dbReference>
<dbReference type="InterPro" id="IPR036388">
    <property type="entry name" value="WH-like_DNA-bd_sf"/>
</dbReference>
<reference evidence="11" key="1">
    <citation type="submission" date="2017-05" db="EMBL/GenBank/DDBJ databases">
        <title>Dechlorination kinetics govern the competition between two new strains of the genus Sulfurospirillum.</title>
        <authorList>
            <person name="Buttet G.F."/>
            <person name="Murray A.M."/>
            <person name="Goris T."/>
            <person name="Burion M."/>
            <person name="Lin B."/>
            <person name="Rolle M."/>
            <person name="Maillard J."/>
        </authorList>
    </citation>
    <scope>NUCLEOTIDE SEQUENCE [LARGE SCALE GENOMIC DNA]</scope>
    <source>
        <strain evidence="11">SL2-1</strain>
    </source>
</reference>
<dbReference type="KEGG" id="suls:Sdiek1_0819"/>
<name>A0A1Y0HK89_9BACT</name>
<keyword evidence="1 6" id="KW-0597">Phosphoprotein</keyword>
<evidence type="ECO:0000256" key="6">
    <source>
        <dbReference type="PROSITE-ProRule" id="PRU00169"/>
    </source>
</evidence>
<dbReference type="EMBL" id="CP021416">
    <property type="protein sequence ID" value="ARU47986.1"/>
    <property type="molecule type" value="Genomic_DNA"/>
</dbReference>
<evidence type="ECO:0000256" key="1">
    <source>
        <dbReference type="ARBA" id="ARBA00022553"/>
    </source>
</evidence>
<dbReference type="Proteomes" id="UP000196005">
    <property type="component" value="Chromosome"/>
</dbReference>
<dbReference type="Gene3D" id="3.40.50.2300">
    <property type="match status" value="1"/>
</dbReference>
<dbReference type="PANTHER" id="PTHR48111">
    <property type="entry name" value="REGULATOR OF RPOS"/>
    <property type="match status" value="1"/>
</dbReference>